<comment type="caution">
    <text evidence="2">The sequence shown here is derived from an EMBL/GenBank/DDBJ whole genome shotgun (WGS) entry which is preliminary data.</text>
</comment>
<accession>A0ABT5YL34</accession>
<dbReference type="EMBL" id="JARHUD010000002">
    <property type="protein sequence ID" value="MDF2094974.1"/>
    <property type="molecule type" value="Genomic_DNA"/>
</dbReference>
<evidence type="ECO:0000313" key="2">
    <source>
        <dbReference type="EMBL" id="MDF2094974.1"/>
    </source>
</evidence>
<proteinExistence type="predicted"/>
<keyword evidence="3" id="KW-1185">Reference proteome</keyword>
<feature type="signal peptide" evidence="1">
    <location>
        <begin position="1"/>
        <end position="21"/>
    </location>
</feature>
<name>A0ABT5YL34_9PROT</name>
<evidence type="ECO:0008006" key="4">
    <source>
        <dbReference type="Google" id="ProtNLM"/>
    </source>
</evidence>
<dbReference type="Proteomes" id="UP001215503">
    <property type="component" value="Unassembled WGS sequence"/>
</dbReference>
<gene>
    <name evidence="2" type="ORF">P2G67_03180</name>
</gene>
<reference evidence="2 3" key="1">
    <citation type="submission" date="2023-03" db="EMBL/GenBank/DDBJ databases">
        <title>Fodinicurvata sp. CAU 1616 isolated from sea sendiment.</title>
        <authorList>
            <person name="Kim W."/>
        </authorList>
    </citation>
    <scope>NUCLEOTIDE SEQUENCE [LARGE SCALE GENOMIC DNA]</scope>
    <source>
        <strain evidence="2 3">CAU 1616</strain>
    </source>
</reference>
<keyword evidence="1" id="KW-0732">Signal</keyword>
<organism evidence="2 3">
    <name type="scientific">Aquibaculum arenosum</name>
    <dbReference type="NCBI Taxonomy" id="3032591"/>
    <lineage>
        <taxon>Bacteria</taxon>
        <taxon>Pseudomonadati</taxon>
        <taxon>Pseudomonadota</taxon>
        <taxon>Alphaproteobacteria</taxon>
        <taxon>Rhodospirillales</taxon>
        <taxon>Rhodovibrionaceae</taxon>
        <taxon>Aquibaculum</taxon>
    </lineage>
</organism>
<feature type="chain" id="PRO_5046704799" description="DUF3558 domain-containing protein" evidence="1">
    <location>
        <begin position="22"/>
        <end position="183"/>
    </location>
</feature>
<dbReference type="PROSITE" id="PS51257">
    <property type="entry name" value="PROKAR_LIPOPROTEIN"/>
    <property type="match status" value="1"/>
</dbReference>
<protein>
    <recommendedName>
        <fullName evidence="4">DUF3558 domain-containing protein</fullName>
    </recommendedName>
</protein>
<evidence type="ECO:0000313" key="3">
    <source>
        <dbReference type="Proteomes" id="UP001215503"/>
    </source>
</evidence>
<dbReference type="RefSeq" id="WP_275819959.1">
    <property type="nucleotide sequence ID" value="NZ_JARHUD010000002.1"/>
</dbReference>
<sequence>MHANFKAPTRLALLALPFLLAACSSNDGPDVVRSCPGLVGLDDAMEQTHFLGGGRDLTDVDFTARIEDVRYGCIYEEDEGTILTELLVQISAARGPANQDNRANVAYFIAVGEQQEQGPPEILLREGYQATAEFQGNQTSILLNDELTLRIPARSDQRGDDFTIFVGLVLDEAEVEYNRRQMQ</sequence>
<evidence type="ECO:0000256" key="1">
    <source>
        <dbReference type="SAM" id="SignalP"/>
    </source>
</evidence>